<dbReference type="PANTHER" id="PTHR43682">
    <property type="entry name" value="LACTATE UTILIZATION PROTEIN C"/>
    <property type="match status" value="1"/>
</dbReference>
<dbReference type="RefSeq" id="WP_143719231.1">
    <property type="nucleotide sequence ID" value="NZ_VKDB01000001.1"/>
</dbReference>
<dbReference type="Proteomes" id="UP000316092">
    <property type="component" value="Unassembled WGS sequence"/>
</dbReference>
<dbReference type="Pfam" id="PF02589">
    <property type="entry name" value="LUD_dom"/>
    <property type="match status" value="1"/>
</dbReference>
<proteinExistence type="predicted"/>
<dbReference type="OrthoDB" id="9794157at2"/>
<evidence type="ECO:0000313" key="3">
    <source>
        <dbReference type="Proteomes" id="UP000316092"/>
    </source>
</evidence>
<dbReference type="InterPro" id="IPR024185">
    <property type="entry name" value="FTHF_cligase-like_sf"/>
</dbReference>
<protein>
    <submittedName>
        <fullName evidence="2">Lactate utilization protein C</fullName>
    </submittedName>
</protein>
<name>A0A553V6F8_9DEIO</name>
<dbReference type="InterPro" id="IPR003741">
    <property type="entry name" value="LUD_dom"/>
</dbReference>
<gene>
    <name evidence="2" type="ORF">FNU79_02200</name>
</gene>
<evidence type="ECO:0000313" key="2">
    <source>
        <dbReference type="EMBL" id="TSA88060.1"/>
    </source>
</evidence>
<dbReference type="PANTHER" id="PTHR43682:SF1">
    <property type="entry name" value="LACTATE UTILIZATION PROTEIN C"/>
    <property type="match status" value="1"/>
</dbReference>
<feature type="domain" description="LUD" evidence="1">
    <location>
        <begin position="93"/>
        <end position="202"/>
    </location>
</feature>
<dbReference type="EMBL" id="VKDB01000001">
    <property type="protein sequence ID" value="TSA88060.1"/>
    <property type="molecule type" value="Genomic_DNA"/>
</dbReference>
<reference evidence="2 3" key="1">
    <citation type="submission" date="2019-07" db="EMBL/GenBank/DDBJ databases">
        <title>Deinococcus detaillus sp. nov., isolated from humus soil in Antarctica.</title>
        <authorList>
            <person name="Zhang K."/>
        </authorList>
    </citation>
    <scope>NUCLEOTIDE SEQUENCE [LARGE SCALE GENOMIC DNA]</scope>
    <source>
        <strain evidence="2 3">H1</strain>
    </source>
</reference>
<keyword evidence="3" id="KW-1185">Reference proteome</keyword>
<dbReference type="InterPro" id="IPR037171">
    <property type="entry name" value="NagB/RpiA_transferase-like"/>
</dbReference>
<dbReference type="Gene3D" id="3.40.50.10420">
    <property type="entry name" value="NagB/RpiA/CoA transferase-like"/>
    <property type="match status" value="1"/>
</dbReference>
<dbReference type="AlphaFoldDB" id="A0A553V6F8"/>
<organism evidence="2 3">
    <name type="scientific">Deinococcus detaillensis</name>
    <dbReference type="NCBI Taxonomy" id="2592048"/>
    <lineage>
        <taxon>Bacteria</taxon>
        <taxon>Thermotogati</taxon>
        <taxon>Deinococcota</taxon>
        <taxon>Deinococci</taxon>
        <taxon>Deinococcales</taxon>
        <taxon>Deinococcaceae</taxon>
        <taxon>Deinococcus</taxon>
    </lineage>
</organism>
<accession>A0A553V6F8</accession>
<evidence type="ECO:0000259" key="1">
    <source>
        <dbReference type="Pfam" id="PF02589"/>
    </source>
</evidence>
<comment type="caution">
    <text evidence="2">The sequence shown here is derived from an EMBL/GenBank/DDBJ whole genome shotgun (WGS) entry which is preliminary data.</text>
</comment>
<sequence>MTSEARLEILTRIHRAAAGPNLEIERPPIPASTRQRAEIVAQFAEYAAEYRAEVHRASGADLPALLAGLLSGQNVLIPEGFPAQLFPQPATHKPQTTHADLAAYDAVLTTCAVAIAETGTVVLDHGAGQGRRALTLIPDWHVCVVRSEQVVDSVPEAVAALQAAVLAGRPLTWISGPSATSDIELSRVEGVHGPRRLSIVVVD</sequence>
<dbReference type="SUPFAM" id="SSF100950">
    <property type="entry name" value="NagB/RpiA/CoA transferase-like"/>
    <property type="match status" value="1"/>
</dbReference>